<evidence type="ECO:0000313" key="2">
    <source>
        <dbReference type="Proteomes" id="UP000005244"/>
    </source>
</evidence>
<comment type="caution">
    <text evidence="1">The sequence shown here is derived from an EMBL/GenBank/DDBJ whole genome shotgun (WGS) entry which is preliminary data.</text>
</comment>
<dbReference type="AlphaFoldDB" id="J4W2C7"/>
<dbReference type="EMBL" id="ALNK01000036">
    <property type="protein sequence ID" value="EJU20361.1"/>
    <property type="molecule type" value="Genomic_DNA"/>
</dbReference>
<sequence>MEDLRCIDVSYFFVIDDDEFVKVGYKKLSNVDNWNVEHDNKIAEKLRKELAELHKLDISKIVRISAEDYEKSEECDNESEVIEEDENGEIDREIYEIYEEDNDPSNIIVSIELDNGVELQVDTGTDDMKEAVRRVNEEDYSEFSVISATMFGVNVDVPRDFLQDRKEE</sequence>
<dbReference type="Proteomes" id="UP000005244">
    <property type="component" value="Unassembled WGS sequence"/>
</dbReference>
<organism evidence="1 2">
    <name type="scientific">Peptoanaerobacter stomatis</name>
    <dbReference type="NCBI Taxonomy" id="796937"/>
    <lineage>
        <taxon>Bacteria</taxon>
        <taxon>Bacillati</taxon>
        <taxon>Bacillota</taxon>
        <taxon>Clostridia</taxon>
        <taxon>Peptostreptococcales</taxon>
        <taxon>Filifactoraceae</taxon>
        <taxon>Peptoanaerobacter</taxon>
    </lineage>
</organism>
<gene>
    <name evidence="1" type="ORF">HMPREF1143_0101</name>
</gene>
<protein>
    <submittedName>
        <fullName evidence="1">Uncharacterized protein</fullName>
    </submittedName>
</protein>
<name>J4W2C7_9FIRM</name>
<keyword evidence="2" id="KW-1185">Reference proteome</keyword>
<reference evidence="1 2" key="1">
    <citation type="submission" date="2012-07" db="EMBL/GenBank/DDBJ databases">
        <authorList>
            <person name="Durkin A.S."/>
            <person name="McCorrison J."/>
            <person name="Torralba M."/>
            <person name="Gillis M."/>
            <person name="Methe B."/>
            <person name="Sutton G."/>
            <person name="Nelson K.E."/>
        </authorList>
    </citation>
    <scope>NUCLEOTIDE SEQUENCE [LARGE SCALE GENOMIC DNA]</scope>
    <source>
        <strain evidence="1 2">OBRC8</strain>
    </source>
</reference>
<accession>J4W2C7</accession>
<evidence type="ECO:0000313" key="1">
    <source>
        <dbReference type="EMBL" id="EJU20361.1"/>
    </source>
</evidence>
<proteinExistence type="predicted"/>